<dbReference type="InterPro" id="IPR002225">
    <property type="entry name" value="3Beta_OHSteriod_DH/Estase"/>
</dbReference>
<dbReference type="Gene3D" id="3.40.50.720">
    <property type="entry name" value="NAD(P)-binding Rossmann-like Domain"/>
    <property type="match status" value="1"/>
</dbReference>
<dbReference type="Proteomes" id="UP001314169">
    <property type="component" value="Chromosome 4"/>
</dbReference>
<accession>A0ABP0A9H1</accession>
<gene>
    <name evidence="5" type="ORF">MPIPNATIZW_LOCUS13368</name>
</gene>
<evidence type="ECO:0000256" key="1">
    <source>
        <dbReference type="ARBA" id="ARBA00009219"/>
    </source>
</evidence>
<comment type="similarity">
    <text evidence="1">Belongs to the 3-beta-HSD family.</text>
</comment>
<dbReference type="SUPFAM" id="SSF51735">
    <property type="entry name" value="NAD(P)-binding Rossmann-fold domains"/>
    <property type="match status" value="1"/>
</dbReference>
<dbReference type="InterPro" id="IPR050177">
    <property type="entry name" value="Lipid_A_modif_metabolic_enz"/>
</dbReference>
<keyword evidence="3" id="KW-0812">Transmembrane</keyword>
<feature type="domain" description="3-beta hydroxysteroid dehydrogenase/isomerase" evidence="4">
    <location>
        <begin position="6"/>
        <end position="84"/>
    </location>
</feature>
<keyword evidence="3" id="KW-0472">Membrane</keyword>
<reference evidence="5" key="1">
    <citation type="submission" date="2023-12" db="EMBL/GenBank/DDBJ databases">
        <authorList>
            <person name="Brown T."/>
        </authorList>
    </citation>
    <scope>NUCLEOTIDE SEQUENCE</scope>
</reference>
<dbReference type="EMBL" id="OY882861">
    <property type="protein sequence ID" value="CAK6445062.1"/>
    <property type="molecule type" value="Genomic_DNA"/>
</dbReference>
<dbReference type="InterPro" id="IPR036291">
    <property type="entry name" value="NAD(P)-bd_dom_sf"/>
</dbReference>
<evidence type="ECO:0000256" key="3">
    <source>
        <dbReference type="SAM" id="Phobius"/>
    </source>
</evidence>
<protein>
    <recommendedName>
        <fullName evidence="4">3-beta hydroxysteroid dehydrogenase/isomerase domain-containing protein</fullName>
    </recommendedName>
</protein>
<keyword evidence="6" id="KW-1185">Reference proteome</keyword>
<dbReference type="PANTHER" id="PTHR43245:SF51">
    <property type="entry name" value="SHORT CHAIN DEHYDROGENASE_REDUCTASE FAMILY 42E, MEMBER 2"/>
    <property type="match status" value="1"/>
</dbReference>
<evidence type="ECO:0000256" key="2">
    <source>
        <dbReference type="ARBA" id="ARBA00023002"/>
    </source>
</evidence>
<sequence length="194" mass="21842">MARLSQSHIQKRLFMFRFGDRGARMNWVHVQNLVRAHELAAEALTAAKGFVASGQAYYINDGESVNLFEWMAPLFEKLGYSQPWIQVPTSCVYLTAVLMEYLHLALRPLCSVPPLLTRSEVHSVAVTHTFQIRKARAQLGYAPDKFHFADAVERYLRARPPPRPARGLLRLLLALLLLLGLLAAALLLRGRPAV</sequence>
<feature type="transmembrane region" description="Helical" evidence="3">
    <location>
        <begin position="167"/>
        <end position="188"/>
    </location>
</feature>
<keyword evidence="3" id="KW-1133">Transmembrane helix</keyword>
<keyword evidence="2" id="KW-0560">Oxidoreductase</keyword>
<dbReference type="PANTHER" id="PTHR43245">
    <property type="entry name" value="BIFUNCTIONAL POLYMYXIN RESISTANCE PROTEIN ARNA"/>
    <property type="match status" value="1"/>
</dbReference>
<dbReference type="Pfam" id="PF01073">
    <property type="entry name" value="3Beta_HSD"/>
    <property type="match status" value="1"/>
</dbReference>
<proteinExistence type="inferred from homology"/>
<evidence type="ECO:0000313" key="5">
    <source>
        <dbReference type="EMBL" id="CAK6445062.1"/>
    </source>
</evidence>
<name>A0ABP0A9H1_PIPNA</name>
<evidence type="ECO:0000259" key="4">
    <source>
        <dbReference type="Pfam" id="PF01073"/>
    </source>
</evidence>
<evidence type="ECO:0000313" key="6">
    <source>
        <dbReference type="Proteomes" id="UP001314169"/>
    </source>
</evidence>
<organism evidence="5 6">
    <name type="scientific">Pipistrellus nathusii</name>
    <name type="common">Nathusius' pipistrelle</name>
    <dbReference type="NCBI Taxonomy" id="59473"/>
    <lineage>
        <taxon>Eukaryota</taxon>
        <taxon>Metazoa</taxon>
        <taxon>Chordata</taxon>
        <taxon>Craniata</taxon>
        <taxon>Vertebrata</taxon>
        <taxon>Euteleostomi</taxon>
        <taxon>Mammalia</taxon>
        <taxon>Eutheria</taxon>
        <taxon>Laurasiatheria</taxon>
        <taxon>Chiroptera</taxon>
        <taxon>Yangochiroptera</taxon>
        <taxon>Vespertilionidae</taxon>
        <taxon>Pipistrellus</taxon>
    </lineage>
</organism>